<dbReference type="PROSITE" id="PS50837">
    <property type="entry name" value="NACHT"/>
    <property type="match status" value="1"/>
</dbReference>
<keyword evidence="4" id="KW-0175">Coiled coil</keyword>
<evidence type="ECO:0000256" key="2">
    <source>
        <dbReference type="ARBA" id="ARBA00022737"/>
    </source>
</evidence>
<dbReference type="CDD" id="cd00200">
    <property type="entry name" value="WD40"/>
    <property type="match status" value="1"/>
</dbReference>
<feature type="repeat" description="WD" evidence="3">
    <location>
        <begin position="751"/>
        <end position="792"/>
    </location>
</feature>
<dbReference type="SUPFAM" id="SSF52540">
    <property type="entry name" value="P-loop containing nucleoside triphosphate hydrolases"/>
    <property type="match status" value="1"/>
</dbReference>
<dbReference type="Pfam" id="PF17111">
    <property type="entry name" value="PigL_N"/>
    <property type="match status" value="1"/>
</dbReference>
<evidence type="ECO:0000313" key="6">
    <source>
        <dbReference type="EMBL" id="KAF1978793.1"/>
    </source>
</evidence>
<dbReference type="InterPro" id="IPR015943">
    <property type="entry name" value="WD40/YVTN_repeat-like_dom_sf"/>
</dbReference>
<evidence type="ECO:0000259" key="5">
    <source>
        <dbReference type="PROSITE" id="PS50837"/>
    </source>
</evidence>
<keyword evidence="7" id="KW-1185">Reference proteome</keyword>
<dbReference type="InterPro" id="IPR007111">
    <property type="entry name" value="NACHT_NTPase"/>
</dbReference>
<dbReference type="PROSITE" id="PS50294">
    <property type="entry name" value="WD_REPEATS_REGION"/>
    <property type="match status" value="2"/>
</dbReference>
<dbReference type="Proteomes" id="UP000800036">
    <property type="component" value="Unassembled WGS sequence"/>
</dbReference>
<evidence type="ECO:0000256" key="3">
    <source>
        <dbReference type="PROSITE-ProRule" id="PRU00221"/>
    </source>
</evidence>
<dbReference type="EMBL" id="ML976659">
    <property type="protein sequence ID" value="KAF1978793.1"/>
    <property type="molecule type" value="Genomic_DNA"/>
</dbReference>
<dbReference type="Gene3D" id="2.130.10.10">
    <property type="entry name" value="YVTN repeat-like/Quinoprotein amine dehydrogenase"/>
    <property type="match status" value="1"/>
</dbReference>
<evidence type="ECO:0000256" key="4">
    <source>
        <dbReference type="SAM" id="Coils"/>
    </source>
</evidence>
<feature type="coiled-coil region" evidence="4">
    <location>
        <begin position="31"/>
        <end position="90"/>
    </location>
</feature>
<keyword evidence="1 3" id="KW-0853">WD repeat</keyword>
<gene>
    <name evidence="6" type="ORF">BU23DRAFT_524319</name>
</gene>
<dbReference type="AlphaFoldDB" id="A0A6A5VM60"/>
<dbReference type="PROSITE" id="PS00678">
    <property type="entry name" value="WD_REPEATS_1"/>
    <property type="match status" value="1"/>
</dbReference>
<sequence length="931" mass="104888">MDGLSGAASVIAIVDISAKVAALCFQYAVAVKDAKRDIRRLQQKVTNIKNLLKNLQQLLDKQDKSQLSTTRKMEDSLKECHHQLQELKAQLEPSRGRKTMQRVGFQALKWPFTSTQVEKMVVSLQQHEHTFSLALQLDQTELILGVNHKLNLVNTKTDTLLSKIDIARLPTAEGASFDSHMEEHNSTCLPDTRTELLHHIQGWAKDKNGNPIFWLNGAAGTGKSTIARTVARAFADQQQLGASFFFKRGEGERGNATRFFTTIATQLARRLSELGSGVKKAIEADPVISEKALKDQFEKLILQPLLNVAHPPVLVLLIVIDALDECEQDSDIQVILQLLSRTRDLKSVSLRVFVTSRPELHIRLGFKKLPNGTFEDLILHEVAKQTIQHDIRVYFEHELGRVREERSLSSGWPRKDQVEALVEQAVPLFIFAATACRYIADRRDNPKKRLDIILGYRKAKVSKLDATYLPILNQLFHEEDEEDKERWACEFREIVGSIVVLETPLSTASLARLLHISKDDISCRLDSLHSVLSIPDRDDMPVRLLHLSFREFLVDASKKKSPFWVDEQASHERLVSHCLKLMSSPNGLRQNMCDLQPGTLRSEVNEGKITSHLSPELQYACRYWVYHLKQSQRHVSDKDSTDTFLRKHFLHWLEAMSLVGDTNQCAYLLETLCTLVNTSNSGLSRFLQDAQRFTLRFRHILQHAPLQIYSSALIFAPEASIIQNAFVDEMPGWVKALSKREDAWDACRSVLEGHTDSVSAVAFSPDGQLVASASWDKSVRVWEAATGSCRSVLKGHTSYVSAVAFSPDGQLVASASRDKTVRVWEAVTGSCRSVLEGHTEYGRAVAFSPDGRHIQTNRGYIPLHSPTTPSPPFQRAQPSHIFVHDQWISSDQQRLLWLPSKYRPTCSTVGRDLVCLGHSSGRITLLKLRTA</sequence>
<feature type="domain" description="NACHT" evidence="5">
    <location>
        <begin position="211"/>
        <end position="358"/>
    </location>
</feature>
<keyword evidence="2" id="KW-0677">Repeat</keyword>
<dbReference type="SMART" id="SM00320">
    <property type="entry name" value="WD40"/>
    <property type="match status" value="3"/>
</dbReference>
<dbReference type="Pfam" id="PF24883">
    <property type="entry name" value="NPHP3_N"/>
    <property type="match status" value="1"/>
</dbReference>
<dbReference type="PROSITE" id="PS50082">
    <property type="entry name" value="WD_REPEATS_2"/>
    <property type="match status" value="2"/>
</dbReference>
<feature type="repeat" description="WD" evidence="3">
    <location>
        <begin position="793"/>
        <end position="834"/>
    </location>
</feature>
<dbReference type="InterPro" id="IPR019775">
    <property type="entry name" value="WD40_repeat_CS"/>
</dbReference>
<dbReference type="InterPro" id="IPR001680">
    <property type="entry name" value="WD40_rpt"/>
</dbReference>
<evidence type="ECO:0000313" key="7">
    <source>
        <dbReference type="Proteomes" id="UP000800036"/>
    </source>
</evidence>
<dbReference type="Pfam" id="PF00400">
    <property type="entry name" value="WD40"/>
    <property type="match status" value="2"/>
</dbReference>
<proteinExistence type="predicted"/>
<dbReference type="InterPro" id="IPR036322">
    <property type="entry name" value="WD40_repeat_dom_sf"/>
</dbReference>
<dbReference type="InterPro" id="IPR027417">
    <property type="entry name" value="P-loop_NTPase"/>
</dbReference>
<dbReference type="SUPFAM" id="SSF50978">
    <property type="entry name" value="WD40 repeat-like"/>
    <property type="match status" value="1"/>
</dbReference>
<dbReference type="InterPro" id="IPR056884">
    <property type="entry name" value="NPHP3-like_N"/>
</dbReference>
<dbReference type="InterPro" id="IPR031348">
    <property type="entry name" value="PigL_N"/>
</dbReference>
<evidence type="ECO:0000256" key="1">
    <source>
        <dbReference type="ARBA" id="ARBA00022574"/>
    </source>
</evidence>
<accession>A0A6A5VM60</accession>
<reference evidence="6" key="1">
    <citation type="journal article" date="2020" name="Stud. Mycol.">
        <title>101 Dothideomycetes genomes: a test case for predicting lifestyles and emergence of pathogens.</title>
        <authorList>
            <person name="Haridas S."/>
            <person name="Albert R."/>
            <person name="Binder M."/>
            <person name="Bloem J."/>
            <person name="Labutti K."/>
            <person name="Salamov A."/>
            <person name="Andreopoulos B."/>
            <person name="Baker S."/>
            <person name="Barry K."/>
            <person name="Bills G."/>
            <person name="Bluhm B."/>
            <person name="Cannon C."/>
            <person name="Castanera R."/>
            <person name="Culley D."/>
            <person name="Daum C."/>
            <person name="Ezra D."/>
            <person name="Gonzalez J."/>
            <person name="Henrissat B."/>
            <person name="Kuo A."/>
            <person name="Liang C."/>
            <person name="Lipzen A."/>
            <person name="Lutzoni F."/>
            <person name="Magnuson J."/>
            <person name="Mondo S."/>
            <person name="Nolan M."/>
            <person name="Ohm R."/>
            <person name="Pangilinan J."/>
            <person name="Park H.-J."/>
            <person name="Ramirez L."/>
            <person name="Alfaro M."/>
            <person name="Sun H."/>
            <person name="Tritt A."/>
            <person name="Yoshinaga Y."/>
            <person name="Zwiers L.-H."/>
            <person name="Turgeon B."/>
            <person name="Goodwin S."/>
            <person name="Spatafora J."/>
            <person name="Crous P."/>
            <person name="Grigoriev I."/>
        </authorList>
    </citation>
    <scope>NUCLEOTIDE SEQUENCE</scope>
    <source>
        <strain evidence="6">CBS 107.79</strain>
    </source>
</reference>
<dbReference type="PANTHER" id="PTHR10039:SF17">
    <property type="entry name" value="FUNGAL STAND N-TERMINAL GOODBYE DOMAIN-CONTAINING PROTEIN-RELATED"/>
    <property type="match status" value="1"/>
</dbReference>
<name>A0A6A5VM60_9PLEO</name>
<dbReference type="Gene3D" id="3.40.50.300">
    <property type="entry name" value="P-loop containing nucleotide triphosphate hydrolases"/>
    <property type="match status" value="1"/>
</dbReference>
<organism evidence="6 7">
    <name type="scientific">Bimuria novae-zelandiae CBS 107.79</name>
    <dbReference type="NCBI Taxonomy" id="1447943"/>
    <lineage>
        <taxon>Eukaryota</taxon>
        <taxon>Fungi</taxon>
        <taxon>Dikarya</taxon>
        <taxon>Ascomycota</taxon>
        <taxon>Pezizomycotina</taxon>
        <taxon>Dothideomycetes</taxon>
        <taxon>Pleosporomycetidae</taxon>
        <taxon>Pleosporales</taxon>
        <taxon>Massarineae</taxon>
        <taxon>Didymosphaeriaceae</taxon>
        <taxon>Bimuria</taxon>
    </lineage>
</organism>
<dbReference type="OrthoDB" id="674604at2759"/>
<protein>
    <recommendedName>
        <fullName evidence="5">NACHT domain-containing protein</fullName>
    </recommendedName>
</protein>
<dbReference type="PANTHER" id="PTHR10039">
    <property type="entry name" value="AMELOGENIN"/>
    <property type="match status" value="1"/>
</dbReference>